<organism evidence="1">
    <name type="scientific">marine sediment metagenome</name>
    <dbReference type="NCBI Taxonomy" id="412755"/>
    <lineage>
        <taxon>unclassified sequences</taxon>
        <taxon>metagenomes</taxon>
        <taxon>ecological metagenomes</taxon>
    </lineage>
</organism>
<sequence>MGVYGVKVEELVSPLEDFLGNMEGDVSAETMAKAWNKLAKKYKWKDKLKGIKKPNA</sequence>
<comment type="caution">
    <text evidence="1">The sequence shown here is derived from an EMBL/GenBank/DDBJ whole genome shotgun (WGS) entry which is preliminary data.</text>
</comment>
<dbReference type="EMBL" id="BARS01035606">
    <property type="protein sequence ID" value="GAG20454.1"/>
    <property type="molecule type" value="Genomic_DNA"/>
</dbReference>
<dbReference type="AlphaFoldDB" id="X0VQ30"/>
<gene>
    <name evidence="1" type="ORF">S01H1_54844</name>
</gene>
<evidence type="ECO:0000313" key="1">
    <source>
        <dbReference type="EMBL" id="GAG20454.1"/>
    </source>
</evidence>
<accession>X0VQ30</accession>
<protein>
    <submittedName>
        <fullName evidence="1">Uncharacterized protein</fullName>
    </submittedName>
</protein>
<proteinExistence type="predicted"/>
<name>X0VQ30_9ZZZZ</name>
<reference evidence="1" key="1">
    <citation type="journal article" date="2014" name="Front. Microbiol.">
        <title>High frequency of phylogenetically diverse reductive dehalogenase-homologous genes in deep subseafloor sedimentary metagenomes.</title>
        <authorList>
            <person name="Kawai M."/>
            <person name="Futagami T."/>
            <person name="Toyoda A."/>
            <person name="Takaki Y."/>
            <person name="Nishi S."/>
            <person name="Hori S."/>
            <person name="Arai W."/>
            <person name="Tsubouchi T."/>
            <person name="Morono Y."/>
            <person name="Uchiyama I."/>
            <person name="Ito T."/>
            <person name="Fujiyama A."/>
            <person name="Inagaki F."/>
            <person name="Takami H."/>
        </authorList>
    </citation>
    <scope>NUCLEOTIDE SEQUENCE</scope>
    <source>
        <strain evidence="1">Expedition CK06-06</strain>
    </source>
</reference>